<reference evidence="2 3" key="1">
    <citation type="journal article" date="2012" name="Eukaryot. Cell">
        <title>Genome sequence of the Trichosporon asahii environmental strain CBS 8904.</title>
        <authorList>
            <person name="Yang R.Y."/>
            <person name="Li H.T."/>
            <person name="Zhu H."/>
            <person name="Zhou G.P."/>
            <person name="Wang M."/>
            <person name="Wang L."/>
        </authorList>
    </citation>
    <scope>NUCLEOTIDE SEQUENCE [LARGE SCALE GENOMIC DNA]</scope>
    <source>
        <strain evidence="2 3">CBS 8904</strain>
    </source>
</reference>
<dbReference type="InParanoid" id="K1VGL5"/>
<protein>
    <submittedName>
        <fullName evidence="2">Uncharacterized protein</fullName>
    </submittedName>
</protein>
<gene>
    <name evidence="2" type="ORF">A1Q2_05700</name>
</gene>
<dbReference type="EMBL" id="AMBO01000353">
    <property type="protein sequence ID" value="EKC99980.1"/>
    <property type="molecule type" value="Genomic_DNA"/>
</dbReference>
<dbReference type="HOGENOM" id="CLU_1054439_0_0_1"/>
<feature type="compositionally biased region" description="Low complexity" evidence="1">
    <location>
        <begin position="115"/>
        <end position="130"/>
    </location>
</feature>
<sequence length="264" mass="27711">MMSTASNFAGWLSALVDATGFSFAPIDYHSPIGLIVAFAGVGPGAMAKSREQASCYKTALVQMAGSNDLHIAIHPEPTTAATVDTAYTIPAMPVSTLSQLFIHAPEGNDENIGHDASGNVDGSGSDDSAGQGLGVDDPRCQRCALYGQVCLHSTIGHDKLLPGPCAGCVSNNVDCSFVDTVPAPPNISGLATSQSRQHVFLGFNDPVTRTVFLEFVQDILDMGVITASVKAETVKLFERLSAEAISRVPRLYIDKTGQLVLVES</sequence>
<dbReference type="Proteomes" id="UP000006757">
    <property type="component" value="Unassembled WGS sequence"/>
</dbReference>
<accession>K1VGL5</accession>
<evidence type="ECO:0000313" key="3">
    <source>
        <dbReference type="Proteomes" id="UP000006757"/>
    </source>
</evidence>
<comment type="caution">
    <text evidence="2">The sequence shown here is derived from an EMBL/GenBank/DDBJ whole genome shotgun (WGS) entry which is preliminary data.</text>
</comment>
<proteinExistence type="predicted"/>
<feature type="region of interest" description="Disordered" evidence="1">
    <location>
        <begin position="111"/>
        <end position="133"/>
    </location>
</feature>
<organism evidence="2 3">
    <name type="scientific">Trichosporon asahii var. asahii (strain CBS 8904)</name>
    <name type="common">Yeast</name>
    <dbReference type="NCBI Taxonomy" id="1220162"/>
    <lineage>
        <taxon>Eukaryota</taxon>
        <taxon>Fungi</taxon>
        <taxon>Dikarya</taxon>
        <taxon>Basidiomycota</taxon>
        <taxon>Agaricomycotina</taxon>
        <taxon>Tremellomycetes</taxon>
        <taxon>Trichosporonales</taxon>
        <taxon>Trichosporonaceae</taxon>
        <taxon>Trichosporon</taxon>
    </lineage>
</organism>
<evidence type="ECO:0000256" key="1">
    <source>
        <dbReference type="SAM" id="MobiDB-lite"/>
    </source>
</evidence>
<evidence type="ECO:0000313" key="2">
    <source>
        <dbReference type="EMBL" id="EKC99980.1"/>
    </source>
</evidence>
<dbReference type="AlphaFoldDB" id="K1VGL5"/>
<name>K1VGL5_TRIAC</name>
<keyword evidence="3" id="KW-1185">Reference proteome</keyword>